<dbReference type="InterPro" id="IPR050404">
    <property type="entry name" value="Heme-degrading_MO"/>
</dbReference>
<dbReference type="EMBL" id="CP045121">
    <property type="protein sequence ID" value="QIN79111.1"/>
    <property type="molecule type" value="Genomic_DNA"/>
</dbReference>
<keyword evidence="2" id="KW-0560">Oxidoreductase</keyword>
<sequence>MIAIINRLPVKEGAADQVVERFAGSGGHVQGFPGFVSMEVLRSDAEDEVLVITRWRDREAFDAWVGSDEFRKAHGRGGGGDLLSGHPKMGSYSVAVERAPGSP</sequence>
<evidence type="ECO:0000313" key="2">
    <source>
        <dbReference type="EMBL" id="QIN79111.1"/>
    </source>
</evidence>
<proteinExistence type="predicted"/>
<protein>
    <submittedName>
        <fullName evidence="2">Antibiotic biosynthesis monooxygenase</fullName>
    </submittedName>
</protein>
<dbReference type="PROSITE" id="PS51725">
    <property type="entry name" value="ABM"/>
    <property type="match status" value="1"/>
</dbReference>
<dbReference type="Gene3D" id="3.30.70.100">
    <property type="match status" value="1"/>
</dbReference>
<dbReference type="PANTHER" id="PTHR34474:SF4">
    <property type="entry name" value="HEME OXYGENASE (STAPHYLOBILIN-PRODUCING) 1"/>
    <property type="match status" value="1"/>
</dbReference>
<dbReference type="AlphaFoldDB" id="A0A6G8PY21"/>
<dbReference type="InterPro" id="IPR011008">
    <property type="entry name" value="Dimeric_a/b-barrel"/>
</dbReference>
<dbReference type="RefSeq" id="WP_166396772.1">
    <property type="nucleotide sequence ID" value="NZ_CP045121.1"/>
</dbReference>
<keyword evidence="3" id="KW-1185">Reference proteome</keyword>
<dbReference type="KEGG" id="rmar:GBA65_11925"/>
<dbReference type="Pfam" id="PF03992">
    <property type="entry name" value="ABM"/>
    <property type="match status" value="1"/>
</dbReference>
<dbReference type="PANTHER" id="PTHR34474">
    <property type="entry name" value="SIGNAL TRANSDUCTION PROTEIN TRAP"/>
    <property type="match status" value="1"/>
</dbReference>
<evidence type="ECO:0000313" key="3">
    <source>
        <dbReference type="Proteomes" id="UP000502706"/>
    </source>
</evidence>
<dbReference type="GO" id="GO:0004497">
    <property type="term" value="F:monooxygenase activity"/>
    <property type="evidence" value="ECO:0007669"/>
    <property type="project" value="UniProtKB-KW"/>
</dbReference>
<reference evidence="2 3" key="1">
    <citation type="submission" date="2019-10" db="EMBL/GenBank/DDBJ databases">
        <title>Rubrobacter sp nov SCSIO 52915 isolated from a deep-sea sediment in the South China Sea.</title>
        <authorList>
            <person name="Chen R.W."/>
        </authorList>
    </citation>
    <scope>NUCLEOTIDE SEQUENCE [LARGE SCALE GENOMIC DNA]</scope>
    <source>
        <strain evidence="2 3">SCSIO 52915</strain>
    </source>
</reference>
<name>A0A6G8PY21_9ACTN</name>
<organism evidence="2 3">
    <name type="scientific">Rubrobacter marinus</name>
    <dbReference type="NCBI Taxonomy" id="2653852"/>
    <lineage>
        <taxon>Bacteria</taxon>
        <taxon>Bacillati</taxon>
        <taxon>Actinomycetota</taxon>
        <taxon>Rubrobacteria</taxon>
        <taxon>Rubrobacterales</taxon>
        <taxon>Rubrobacteraceae</taxon>
        <taxon>Rubrobacter</taxon>
    </lineage>
</organism>
<accession>A0A6G8PY21</accession>
<dbReference type="SUPFAM" id="SSF54909">
    <property type="entry name" value="Dimeric alpha+beta barrel"/>
    <property type="match status" value="1"/>
</dbReference>
<dbReference type="Proteomes" id="UP000502706">
    <property type="component" value="Chromosome"/>
</dbReference>
<feature type="domain" description="ABM" evidence="1">
    <location>
        <begin position="2"/>
        <end position="94"/>
    </location>
</feature>
<dbReference type="InterPro" id="IPR007138">
    <property type="entry name" value="ABM_dom"/>
</dbReference>
<gene>
    <name evidence="2" type="ORF">GBA65_11925</name>
</gene>
<evidence type="ECO:0000259" key="1">
    <source>
        <dbReference type="PROSITE" id="PS51725"/>
    </source>
</evidence>
<keyword evidence="2" id="KW-0503">Monooxygenase</keyword>